<protein>
    <submittedName>
        <fullName evidence="1">Uncharacterized protein</fullName>
    </submittedName>
</protein>
<gene>
    <name evidence="1" type="ORF">F3F73_19405</name>
</gene>
<evidence type="ECO:0000313" key="2">
    <source>
        <dbReference type="Proteomes" id="UP000422221"/>
    </source>
</evidence>
<comment type="caution">
    <text evidence="1">The sequence shown here is derived from an EMBL/GenBank/DDBJ whole genome shotgun (WGS) entry which is preliminary data.</text>
</comment>
<dbReference type="Proteomes" id="UP000422221">
    <property type="component" value="Unassembled WGS sequence"/>
</dbReference>
<proteinExistence type="predicted"/>
<evidence type="ECO:0000313" key="1">
    <source>
        <dbReference type="EMBL" id="KAA3759204.1"/>
    </source>
</evidence>
<reference evidence="1 2" key="1">
    <citation type="journal article" date="2019" name="Nat. Med.">
        <title>A library of human gut bacterial isolates paired with longitudinal multiomics data enables mechanistic microbiome research.</title>
        <authorList>
            <person name="Poyet M."/>
            <person name="Groussin M."/>
            <person name="Gibbons S.M."/>
            <person name="Avila-Pacheco J."/>
            <person name="Jiang X."/>
            <person name="Kearney S.M."/>
            <person name="Perrotta A.R."/>
            <person name="Berdy B."/>
            <person name="Zhao S."/>
            <person name="Lieberman T.D."/>
            <person name="Swanson P.K."/>
            <person name="Smith M."/>
            <person name="Roesemann S."/>
            <person name="Alexander J.E."/>
            <person name="Rich S.A."/>
            <person name="Livny J."/>
            <person name="Vlamakis H."/>
            <person name="Clish C."/>
            <person name="Bullock K."/>
            <person name="Deik A."/>
            <person name="Scott J."/>
            <person name="Pierce K.A."/>
            <person name="Xavier R.J."/>
            <person name="Alm E.J."/>
        </authorList>
    </citation>
    <scope>NUCLEOTIDE SEQUENCE [LARGE SCALE GENOMIC DNA]</scope>
    <source>
        <strain evidence="1 2">BIOML-A10</strain>
    </source>
</reference>
<dbReference type="EMBL" id="VWMK01000023">
    <property type="protein sequence ID" value="KAA3759204.1"/>
    <property type="molecule type" value="Genomic_DNA"/>
</dbReference>
<dbReference type="RefSeq" id="WP_130059967.1">
    <property type="nucleotide sequence ID" value="NZ_JADNPJ010000008.1"/>
</dbReference>
<name>A0A7J4XE20_9BACE</name>
<dbReference type="AlphaFoldDB" id="A0A7J4XE20"/>
<organism evidence="1 2">
    <name type="scientific">Bacteroides salyersiae</name>
    <dbReference type="NCBI Taxonomy" id="291644"/>
    <lineage>
        <taxon>Bacteria</taxon>
        <taxon>Pseudomonadati</taxon>
        <taxon>Bacteroidota</taxon>
        <taxon>Bacteroidia</taxon>
        <taxon>Bacteroidales</taxon>
        <taxon>Bacteroidaceae</taxon>
        <taxon>Bacteroides</taxon>
    </lineage>
</organism>
<sequence>MNLLKIRIIQIAPLLFWGVNVVGQSIDNHFLFNQFRDATILYKNKKENRTALNYNKATEEMIYISPEGKNMALYPIDQIDTVYFDKRKFVPVDNRFYEVLSRNKYTLYASYRCRMSIQAQNIGYGTSSTTAVDNISSLNTSGEIYQLKLPENYKAEPYVLYYIEVDNQLKKFTKAKELVKLFPDLKKEIALFIKKNRIKNNTESIVKIIDFISGL</sequence>
<accession>A0A7J4XE20</accession>